<feature type="domain" description="HTH lacI-type" evidence="5">
    <location>
        <begin position="45"/>
        <end position="99"/>
    </location>
</feature>
<reference evidence="6 7" key="1">
    <citation type="submission" date="2019-04" db="EMBL/GenBank/DDBJ databases">
        <title>Microbes associate with the intestines of laboratory mice.</title>
        <authorList>
            <person name="Navarre W."/>
            <person name="Wong E."/>
            <person name="Huang K."/>
            <person name="Tropini C."/>
            <person name="Ng K."/>
            <person name="Yu B."/>
        </authorList>
    </citation>
    <scope>NUCLEOTIDE SEQUENCE [LARGE SCALE GENOMIC DNA]</scope>
    <source>
        <strain evidence="6 7">NM46_B2-13</strain>
    </source>
</reference>
<dbReference type="AlphaFoldDB" id="A0A4S2D5C6"/>
<dbReference type="OrthoDB" id="3226810at2"/>
<comment type="caution">
    <text evidence="6">The sequence shown here is derived from an EMBL/GenBank/DDBJ whole genome shotgun (WGS) entry which is preliminary data.</text>
</comment>
<dbReference type="Gene3D" id="3.40.50.2300">
    <property type="match status" value="2"/>
</dbReference>
<dbReference type="Pfam" id="PF00356">
    <property type="entry name" value="LacI"/>
    <property type="match status" value="1"/>
</dbReference>
<dbReference type="PROSITE" id="PS00356">
    <property type="entry name" value="HTH_LACI_1"/>
    <property type="match status" value="1"/>
</dbReference>
<organism evidence="6 7">
    <name type="scientific">Microbacterium laevaniformans</name>
    <dbReference type="NCBI Taxonomy" id="36807"/>
    <lineage>
        <taxon>Bacteria</taxon>
        <taxon>Bacillati</taxon>
        <taxon>Actinomycetota</taxon>
        <taxon>Actinomycetes</taxon>
        <taxon>Micrococcales</taxon>
        <taxon>Microbacteriaceae</taxon>
        <taxon>Microbacterium</taxon>
    </lineage>
</organism>
<dbReference type="PANTHER" id="PTHR30146:SF109">
    <property type="entry name" value="HTH-TYPE TRANSCRIPTIONAL REGULATOR GALS"/>
    <property type="match status" value="1"/>
</dbReference>
<dbReference type="SUPFAM" id="SSF47413">
    <property type="entry name" value="lambda repressor-like DNA-binding domains"/>
    <property type="match status" value="1"/>
</dbReference>
<keyword evidence="2" id="KW-0238">DNA-binding</keyword>
<evidence type="ECO:0000259" key="5">
    <source>
        <dbReference type="PROSITE" id="PS50932"/>
    </source>
</evidence>
<keyword evidence="3" id="KW-0804">Transcription</keyword>
<dbReference type="Gene3D" id="1.10.260.40">
    <property type="entry name" value="lambda repressor-like DNA-binding domains"/>
    <property type="match status" value="1"/>
</dbReference>
<gene>
    <name evidence="6" type="ORF">E5344_11130</name>
</gene>
<dbReference type="GO" id="GO:0000976">
    <property type="term" value="F:transcription cis-regulatory region binding"/>
    <property type="evidence" value="ECO:0007669"/>
    <property type="project" value="TreeGrafter"/>
</dbReference>
<dbReference type="SMART" id="SM00354">
    <property type="entry name" value="HTH_LACI"/>
    <property type="match status" value="1"/>
</dbReference>
<dbReference type="InterPro" id="IPR046335">
    <property type="entry name" value="LacI/GalR-like_sensor"/>
</dbReference>
<feature type="region of interest" description="Disordered" evidence="4">
    <location>
        <begin position="1"/>
        <end position="44"/>
    </location>
</feature>
<evidence type="ECO:0000256" key="3">
    <source>
        <dbReference type="ARBA" id="ARBA00023163"/>
    </source>
</evidence>
<dbReference type="CDD" id="cd06267">
    <property type="entry name" value="PBP1_LacI_sugar_binding-like"/>
    <property type="match status" value="1"/>
</dbReference>
<dbReference type="InterPro" id="IPR000843">
    <property type="entry name" value="HTH_LacI"/>
</dbReference>
<dbReference type="GO" id="GO:0003700">
    <property type="term" value="F:DNA-binding transcription factor activity"/>
    <property type="evidence" value="ECO:0007669"/>
    <property type="project" value="TreeGrafter"/>
</dbReference>
<dbReference type="PROSITE" id="PS50932">
    <property type="entry name" value="HTH_LACI_2"/>
    <property type="match status" value="1"/>
</dbReference>
<dbReference type="InterPro" id="IPR010982">
    <property type="entry name" value="Lambda_DNA-bd_dom_sf"/>
</dbReference>
<dbReference type="Pfam" id="PF13377">
    <property type="entry name" value="Peripla_BP_3"/>
    <property type="match status" value="1"/>
</dbReference>
<keyword evidence="1" id="KW-0805">Transcription regulation</keyword>
<protein>
    <submittedName>
        <fullName evidence="6">LacI family transcriptional regulator</fullName>
    </submittedName>
</protein>
<evidence type="ECO:0000256" key="4">
    <source>
        <dbReference type="SAM" id="MobiDB-lite"/>
    </source>
</evidence>
<dbReference type="PANTHER" id="PTHR30146">
    <property type="entry name" value="LACI-RELATED TRANSCRIPTIONAL REPRESSOR"/>
    <property type="match status" value="1"/>
</dbReference>
<dbReference type="EMBL" id="SRYO01000007">
    <property type="protein sequence ID" value="TGY35554.1"/>
    <property type="molecule type" value="Genomic_DNA"/>
</dbReference>
<evidence type="ECO:0000313" key="6">
    <source>
        <dbReference type="EMBL" id="TGY35554.1"/>
    </source>
</evidence>
<dbReference type="SUPFAM" id="SSF53822">
    <property type="entry name" value="Periplasmic binding protein-like I"/>
    <property type="match status" value="1"/>
</dbReference>
<accession>A0A4S2D5C6</accession>
<evidence type="ECO:0000313" key="7">
    <source>
        <dbReference type="Proteomes" id="UP000309893"/>
    </source>
</evidence>
<evidence type="ECO:0000256" key="1">
    <source>
        <dbReference type="ARBA" id="ARBA00023015"/>
    </source>
</evidence>
<sequence>MTGRDRTDSGLLYTRDGSRADAADARAGGRAMERSTPTDGPARTPTLQEVATAAGVSLATASNALSGRRGVSVALRERVLEAAAGLGYSRGGGARSRPRTDRVTVGIVLPDVRNPAYAELAHAFEQEGTARDWSIVLASSGYEPDQELDVLETLVQTADGIIVSPSRPPRSGLHRLAASPVPIVTCDEPADSLLIAGSVRSDNFGGGRAAAHHLVDAGGTRFGLVGGHGYLPSTQERRDGFLAGLADRGVPASAVTIAGSLYGMDGGQAGMAELLEEAPDVDAVFALSDMQAIGALFEAQQAGRSIPGDLLLCGYDGIGWTQRLSPTITTIRQDWPGIAARALELLDEAMNGAGPAGYGSARVLAVSLVEGESTRRS</sequence>
<dbReference type="InterPro" id="IPR028082">
    <property type="entry name" value="Peripla_BP_I"/>
</dbReference>
<dbReference type="Proteomes" id="UP000309893">
    <property type="component" value="Unassembled WGS sequence"/>
</dbReference>
<dbReference type="CDD" id="cd01392">
    <property type="entry name" value="HTH_LacI"/>
    <property type="match status" value="1"/>
</dbReference>
<name>A0A4S2D5C6_9MICO</name>
<proteinExistence type="predicted"/>
<evidence type="ECO:0000256" key="2">
    <source>
        <dbReference type="ARBA" id="ARBA00023125"/>
    </source>
</evidence>